<evidence type="ECO:0000313" key="4">
    <source>
        <dbReference type="Proteomes" id="UP000248536"/>
    </source>
</evidence>
<dbReference type="CDD" id="cd06533">
    <property type="entry name" value="Glyco_transf_WecG_TagA"/>
    <property type="match status" value="1"/>
</dbReference>
<dbReference type="OrthoDB" id="9771846at2"/>
<dbReference type="NCBIfam" id="TIGR00696">
    <property type="entry name" value="wecG_tagA_cpsF"/>
    <property type="match status" value="1"/>
</dbReference>
<dbReference type="InterPro" id="IPR004629">
    <property type="entry name" value="WecG_TagA_CpsF"/>
</dbReference>
<dbReference type="Proteomes" id="UP000248536">
    <property type="component" value="Chromosome"/>
</dbReference>
<proteinExistence type="predicted"/>
<dbReference type="PANTHER" id="PTHR34136:SF1">
    <property type="entry name" value="UDP-N-ACETYL-D-MANNOSAMINURONIC ACID TRANSFERASE"/>
    <property type="match status" value="1"/>
</dbReference>
<dbReference type="GO" id="GO:0047241">
    <property type="term" value="F:lipopolysaccharide N-acetylmannosaminouronosyltransferase activity"/>
    <property type="evidence" value="ECO:0007669"/>
    <property type="project" value="UniProtKB-EC"/>
</dbReference>
<name>A0A2Z4LRL5_9FLAO</name>
<dbReference type="KEGG" id="spon:HME9304_01554"/>
<dbReference type="Pfam" id="PF03808">
    <property type="entry name" value="Glyco_tran_WecG"/>
    <property type="match status" value="1"/>
</dbReference>
<keyword evidence="2 3" id="KW-0808">Transferase</keyword>
<sequence length="233" mass="26723">MKAIKTAKINGKKIYAFKSKHQLLDFICDKKSILVALNAEKLNKKVPRLDRLINQNIGYADGIGAVWALKKKGINSIKIAGAELWLDIIKKYQETKSFYLVGASEEVIKKTVDKLFLEYPRINIKGFRNGYLKGDDKDNLVKDILEKKPDMVFIAMGSPAQEYVMAEFLKKHEALYMGLGGSFDVYSGTKKRAPALFIKLGIEWLYRLIKEPTRLSRQFSLVKFFFKIIFDKI</sequence>
<protein>
    <submittedName>
        <fullName evidence="3">Lipopolysaccharide N-acetylmannosaminouronosyltransferase</fullName>
        <ecNumber evidence="3">2.4.1.180</ecNumber>
    </submittedName>
</protein>
<accession>A0A2Z4LRL5</accession>
<gene>
    <name evidence="3" type="primary">wecG</name>
    <name evidence="3" type="ORF">HME9304_01554</name>
</gene>
<dbReference type="RefSeq" id="WP_112378018.1">
    <property type="nucleotide sequence ID" value="NZ_CP030104.1"/>
</dbReference>
<reference evidence="3 4" key="1">
    <citation type="submission" date="2018-06" db="EMBL/GenBank/DDBJ databases">
        <title>Spongiibacterium sp. HME9304 Genome sequencing and assembly.</title>
        <authorList>
            <person name="Kang H."/>
            <person name="Kim H."/>
            <person name="Joh K."/>
        </authorList>
    </citation>
    <scope>NUCLEOTIDE SEQUENCE [LARGE SCALE GENOMIC DNA]</scope>
    <source>
        <strain evidence="3 4">HME9304</strain>
    </source>
</reference>
<dbReference type="EMBL" id="CP030104">
    <property type="protein sequence ID" value="AWX44551.1"/>
    <property type="molecule type" value="Genomic_DNA"/>
</dbReference>
<dbReference type="PANTHER" id="PTHR34136">
    <property type="match status" value="1"/>
</dbReference>
<evidence type="ECO:0000256" key="1">
    <source>
        <dbReference type="ARBA" id="ARBA00022676"/>
    </source>
</evidence>
<dbReference type="EC" id="2.4.1.180" evidence="3"/>
<keyword evidence="1 3" id="KW-0328">Glycosyltransferase</keyword>
<organism evidence="3 4">
    <name type="scientific">Flagellimonas maritima</name>
    <dbReference type="NCBI Taxonomy" id="1383885"/>
    <lineage>
        <taxon>Bacteria</taxon>
        <taxon>Pseudomonadati</taxon>
        <taxon>Bacteroidota</taxon>
        <taxon>Flavobacteriia</taxon>
        <taxon>Flavobacteriales</taxon>
        <taxon>Flavobacteriaceae</taxon>
        <taxon>Flagellimonas</taxon>
    </lineage>
</organism>
<dbReference type="AlphaFoldDB" id="A0A2Z4LRL5"/>
<keyword evidence="4" id="KW-1185">Reference proteome</keyword>
<evidence type="ECO:0000313" key="3">
    <source>
        <dbReference type="EMBL" id="AWX44551.1"/>
    </source>
</evidence>
<evidence type="ECO:0000256" key="2">
    <source>
        <dbReference type="ARBA" id="ARBA00022679"/>
    </source>
</evidence>